<proteinExistence type="predicted"/>
<dbReference type="Proteomes" id="UP000249526">
    <property type="component" value="Unassembled WGS sequence"/>
</dbReference>
<reference evidence="1 2" key="1">
    <citation type="submission" date="2018-02" db="EMBL/GenBank/DDBJ databases">
        <title>The genomes of Aspergillus section Nigri reveals drivers in fungal speciation.</title>
        <authorList>
            <consortium name="DOE Joint Genome Institute"/>
            <person name="Vesth T.C."/>
            <person name="Nybo J."/>
            <person name="Theobald S."/>
            <person name="Brandl J."/>
            <person name="Frisvad J.C."/>
            <person name="Nielsen K.F."/>
            <person name="Lyhne E.K."/>
            <person name="Kogle M.E."/>
            <person name="Kuo A."/>
            <person name="Riley R."/>
            <person name="Clum A."/>
            <person name="Nolan M."/>
            <person name="Lipzen A."/>
            <person name="Salamov A."/>
            <person name="Henrissat B."/>
            <person name="Wiebenga A."/>
            <person name="De vries R.P."/>
            <person name="Grigoriev I.V."/>
            <person name="Mortensen U.H."/>
            <person name="Andersen M.R."/>
            <person name="Baker S.E."/>
        </authorList>
    </citation>
    <scope>NUCLEOTIDE SEQUENCE [LARGE SCALE GENOMIC DNA]</scope>
    <source>
        <strain evidence="1 2">CBS 112811</strain>
    </source>
</reference>
<organism evidence="1 2">
    <name type="scientific">Aspergillus piperis CBS 112811</name>
    <dbReference type="NCBI Taxonomy" id="1448313"/>
    <lineage>
        <taxon>Eukaryota</taxon>
        <taxon>Fungi</taxon>
        <taxon>Dikarya</taxon>
        <taxon>Ascomycota</taxon>
        <taxon>Pezizomycotina</taxon>
        <taxon>Eurotiomycetes</taxon>
        <taxon>Eurotiomycetidae</taxon>
        <taxon>Eurotiales</taxon>
        <taxon>Aspergillaceae</taxon>
        <taxon>Aspergillus</taxon>
        <taxon>Aspergillus subgen. Circumdati</taxon>
    </lineage>
</organism>
<gene>
    <name evidence="1" type="ORF">BO85DRAFT_88715</name>
</gene>
<evidence type="ECO:0000313" key="1">
    <source>
        <dbReference type="EMBL" id="RAH54980.1"/>
    </source>
</evidence>
<dbReference type="RefSeq" id="XP_025512902.1">
    <property type="nucleotide sequence ID" value="XM_025665759.1"/>
</dbReference>
<dbReference type="GeneID" id="37169161"/>
<name>A0A8G1VJS6_9EURO</name>
<sequence>MSVAMVEIQSLKLWPPLHLSVCFVTWRGGCLRHEMFRHPIHAYRRLWQELFLPPGSGFIPHIHHHHAILNVQIHWLVTRILSGCNGCCLSYYSCLRPIHKFILSIEGHLHIPSALCLYHHPLSILPSESSDNRKYLYHTTPNQGKARKHCFS</sequence>
<dbReference type="EMBL" id="KZ825070">
    <property type="protein sequence ID" value="RAH54980.1"/>
    <property type="molecule type" value="Genomic_DNA"/>
</dbReference>
<dbReference type="AlphaFoldDB" id="A0A8G1VJS6"/>
<evidence type="ECO:0000313" key="2">
    <source>
        <dbReference type="Proteomes" id="UP000249526"/>
    </source>
</evidence>
<accession>A0A8G1VJS6</accession>
<protein>
    <submittedName>
        <fullName evidence="1">Uncharacterized protein</fullName>
    </submittedName>
</protein>
<keyword evidence="2" id="KW-1185">Reference proteome</keyword>